<evidence type="ECO:0000256" key="1">
    <source>
        <dbReference type="ARBA" id="ARBA00001966"/>
    </source>
</evidence>
<dbReference type="SUPFAM" id="SSF56228">
    <property type="entry name" value="Aldehyde ferredoxin oxidoreductase, N-terminal domain"/>
    <property type="match status" value="1"/>
</dbReference>
<dbReference type="Gene3D" id="1.10.599.10">
    <property type="entry name" value="Aldehyde Ferredoxin Oxidoreductase Protein, subunit A, domain 3"/>
    <property type="match status" value="1"/>
</dbReference>
<evidence type="ECO:0000259" key="9">
    <source>
        <dbReference type="SMART" id="SM00790"/>
    </source>
</evidence>
<dbReference type="Gene3D" id="3.60.9.10">
    <property type="entry name" value="Aldehyde ferredoxin oxidoreductase, N-terminal domain"/>
    <property type="match status" value="1"/>
</dbReference>
<dbReference type="Gene3D" id="1.10.569.10">
    <property type="entry name" value="Aldehyde Ferredoxin Oxidoreductase Protein, subunit A, domain 2"/>
    <property type="match status" value="1"/>
</dbReference>
<keyword evidence="4" id="KW-0479">Metal-binding</keyword>
<comment type="similarity">
    <text evidence="2">Belongs to the AOR/FOR family.</text>
</comment>
<dbReference type="PANTHER" id="PTHR30038:SF0">
    <property type="entry name" value="TUNGSTEN-CONTAINING ALDEHYDE FERREDOXIN OXIDOREDUCTASE"/>
    <property type="match status" value="1"/>
</dbReference>
<dbReference type="InterPro" id="IPR013983">
    <property type="entry name" value="Ald_Fedxn_OxRdtase_N"/>
</dbReference>
<keyword evidence="3" id="KW-0004">4Fe-4S</keyword>
<feature type="domain" description="Aldehyde ferredoxin oxidoreductase N-terminal" evidence="9">
    <location>
        <begin position="4"/>
        <end position="205"/>
    </location>
</feature>
<protein>
    <submittedName>
        <fullName evidence="10">Putative oxidoreductase YdhV</fullName>
        <ecNumber evidence="10">1.-.-.-</ecNumber>
    </submittedName>
</protein>
<keyword evidence="5 10" id="KW-0560">Oxidoreductase</keyword>
<keyword evidence="7" id="KW-0411">Iron-sulfur</keyword>
<dbReference type="InterPro" id="IPR036503">
    <property type="entry name" value="Ald_Fedxn_OxRdtase_N_sf"/>
</dbReference>
<organism evidence="10 11">
    <name type="scientific">Tissierella creatinophila DSM 6911</name>
    <dbReference type="NCBI Taxonomy" id="1123403"/>
    <lineage>
        <taxon>Bacteria</taxon>
        <taxon>Bacillati</taxon>
        <taxon>Bacillota</taxon>
        <taxon>Tissierellia</taxon>
        <taxon>Tissierellales</taxon>
        <taxon>Tissierellaceae</taxon>
        <taxon>Tissierella</taxon>
    </lineage>
</organism>
<keyword evidence="11" id="KW-1185">Reference proteome</keyword>
<evidence type="ECO:0000256" key="7">
    <source>
        <dbReference type="ARBA" id="ARBA00023014"/>
    </source>
</evidence>
<evidence type="ECO:0000313" key="10">
    <source>
        <dbReference type="EMBL" id="OLS03736.1"/>
    </source>
</evidence>
<dbReference type="RefSeq" id="WP_075724313.1">
    <property type="nucleotide sequence ID" value="NZ_LTDM01000003.1"/>
</dbReference>
<dbReference type="GO" id="GO:0046872">
    <property type="term" value="F:metal ion binding"/>
    <property type="evidence" value="ECO:0007669"/>
    <property type="project" value="UniProtKB-KW"/>
</dbReference>
<dbReference type="GO" id="GO:0016625">
    <property type="term" value="F:oxidoreductase activity, acting on the aldehyde or oxo group of donors, iron-sulfur protein as acceptor"/>
    <property type="evidence" value="ECO:0007669"/>
    <property type="project" value="InterPro"/>
</dbReference>
<evidence type="ECO:0000256" key="8">
    <source>
        <dbReference type="ARBA" id="ARBA00049934"/>
    </source>
</evidence>
<keyword evidence="6" id="KW-0408">Iron</keyword>
<dbReference type="PANTHER" id="PTHR30038">
    <property type="entry name" value="ALDEHYDE FERREDOXIN OXIDOREDUCTASE"/>
    <property type="match status" value="1"/>
</dbReference>
<comment type="cofactor">
    <cofactor evidence="1">
        <name>[4Fe-4S] cluster</name>
        <dbReference type="ChEBI" id="CHEBI:49883"/>
    </cofactor>
</comment>
<evidence type="ECO:0000256" key="2">
    <source>
        <dbReference type="ARBA" id="ARBA00011032"/>
    </source>
</evidence>
<dbReference type="InterPro" id="IPR001203">
    <property type="entry name" value="OxRdtase_Ald_Fedxn_C"/>
</dbReference>
<sequence length="617" mass="66998">MYGYMGKILRVNLTNRTYSTEDFDFEFGKKYLGARGVGVKIMMDEVPAKTDPFSPENKIIVASGGLTGAPIPTSGRYMVITKSPLTGTIAISNSGGHWGPSFKATGHDLIIFEGKADSPVYLYIEDDKVEIRDANHLWGKTVLETTEAINEELEGFKVMAIGPAGEKLSLISAIMNDVDRAAGRGGVGAVMGSKNLKAIVVKGSNKIPIFDSEKTKEVSKSKVSTLRNDPVAGSGLPSYGSAVLVNIINESGVFPVKNFQEAYTDEADTISGESLTEHHLVKKSACYRCPIACGRVVKLDDGTVVGGPEYETIWAFGADCGLYDLETINKANMICNDYGLDTISAGATIAAAMELYQRGFIKDEDIAADGLSLNWGDAEAVLGWTKKMATREGFGDKLADGSFRLATSYGAPELSMSVKKQELPAYDPRAIQGHGLSYAVNNRGGCHIKGYMISPEILGYPEKLDRFSLEGKAAYTKIFLDLTAVIDSIGLCVFTTFGLGLPDYVDMYNAVVGDVHTNESLLEAGERIWNLEKLFNIREGFSSSDDKLPKRLVEDPIPNGPSKGHVHKLSELLPEYYSVRGWDKEGVPTLETLNRLGLEEYSKYIDKESDSEGALSF</sequence>
<evidence type="ECO:0000256" key="6">
    <source>
        <dbReference type="ARBA" id="ARBA00023004"/>
    </source>
</evidence>
<dbReference type="Pfam" id="PF02730">
    <property type="entry name" value="AFOR_N"/>
    <property type="match status" value="1"/>
</dbReference>
<dbReference type="GO" id="GO:0051539">
    <property type="term" value="F:4 iron, 4 sulfur cluster binding"/>
    <property type="evidence" value="ECO:0007669"/>
    <property type="project" value="UniProtKB-KW"/>
</dbReference>
<dbReference type="SUPFAM" id="SSF48310">
    <property type="entry name" value="Aldehyde ferredoxin oxidoreductase, C-terminal domains"/>
    <property type="match status" value="1"/>
</dbReference>
<reference evidence="10 11" key="1">
    <citation type="submission" date="2016-02" db="EMBL/GenBank/DDBJ databases">
        <title>Genome sequence of Tissierella creatinophila DSM 6911.</title>
        <authorList>
            <person name="Poehlein A."/>
            <person name="Daniel R."/>
        </authorList>
    </citation>
    <scope>NUCLEOTIDE SEQUENCE [LARGE SCALE GENOMIC DNA]</scope>
    <source>
        <strain evidence="10 11">DSM 6911</strain>
    </source>
</reference>
<accession>A0A1U7M8Y0</accession>
<comment type="cofactor">
    <cofactor evidence="8">
        <name>tungstopterin</name>
        <dbReference type="ChEBI" id="CHEBI:30402"/>
    </cofactor>
</comment>
<dbReference type="EC" id="1.-.-.-" evidence="10"/>
<name>A0A1U7M8Y0_TISCR</name>
<evidence type="ECO:0000313" key="11">
    <source>
        <dbReference type="Proteomes" id="UP000186112"/>
    </source>
</evidence>
<dbReference type="InterPro" id="IPR013985">
    <property type="entry name" value="Ald_Fedxn_OxRdtase_dom3"/>
</dbReference>
<comment type="caution">
    <text evidence="10">The sequence shown here is derived from an EMBL/GenBank/DDBJ whole genome shotgun (WGS) entry which is preliminary data.</text>
</comment>
<evidence type="ECO:0000256" key="4">
    <source>
        <dbReference type="ARBA" id="ARBA00022723"/>
    </source>
</evidence>
<gene>
    <name evidence="10" type="primary">ydhV</name>
    <name evidence="10" type="ORF">TICRE_02490</name>
</gene>
<evidence type="ECO:0000256" key="3">
    <source>
        <dbReference type="ARBA" id="ARBA00022485"/>
    </source>
</evidence>
<dbReference type="AlphaFoldDB" id="A0A1U7M8Y0"/>
<evidence type="ECO:0000256" key="5">
    <source>
        <dbReference type="ARBA" id="ARBA00023002"/>
    </source>
</evidence>
<dbReference type="InterPro" id="IPR036021">
    <property type="entry name" value="Tungsten_al_ferr_oxy-like_C"/>
</dbReference>
<dbReference type="SMART" id="SM00790">
    <property type="entry name" value="AFOR_N"/>
    <property type="match status" value="1"/>
</dbReference>
<dbReference type="OrthoDB" id="9763894at2"/>
<dbReference type="Proteomes" id="UP000186112">
    <property type="component" value="Unassembled WGS sequence"/>
</dbReference>
<dbReference type="InterPro" id="IPR013984">
    <property type="entry name" value="Ald_Fedxn_OxRdtase_dom2"/>
</dbReference>
<dbReference type="GO" id="GO:0009055">
    <property type="term" value="F:electron transfer activity"/>
    <property type="evidence" value="ECO:0007669"/>
    <property type="project" value="InterPro"/>
</dbReference>
<dbReference type="EMBL" id="LTDM01000003">
    <property type="protein sequence ID" value="OLS03736.1"/>
    <property type="molecule type" value="Genomic_DNA"/>
</dbReference>
<dbReference type="InterPro" id="IPR051919">
    <property type="entry name" value="W-dependent_AOR"/>
</dbReference>
<dbReference type="Pfam" id="PF01314">
    <property type="entry name" value="AFOR_C"/>
    <property type="match status" value="1"/>
</dbReference>
<proteinExistence type="inferred from homology"/>